<evidence type="ECO:0000256" key="9">
    <source>
        <dbReference type="SAM" id="Phobius"/>
    </source>
</evidence>
<dbReference type="FunFam" id="3.40.50.11530:FF:000003">
    <property type="entry name" value="Interleukin-17 receptor D"/>
    <property type="match status" value="1"/>
</dbReference>
<dbReference type="HOGENOM" id="CLU_035201_0_0_1"/>
<feature type="transmembrane region" description="Helical" evidence="9">
    <location>
        <begin position="326"/>
        <end position="347"/>
    </location>
</feature>
<dbReference type="STRING" id="7918.ENSLOCP00000017703"/>
<dbReference type="eggNOG" id="ENOG502QT8M">
    <property type="taxonomic scope" value="Eukaryota"/>
</dbReference>
<evidence type="ECO:0000313" key="12">
    <source>
        <dbReference type="Ensembl" id="ENSLOCP00000017703.1"/>
    </source>
</evidence>
<dbReference type="PANTHER" id="PTHR15583">
    <property type="entry name" value="INTERLEUKIN-17 RECEPTOR"/>
    <property type="match status" value="1"/>
</dbReference>
<dbReference type="FunCoup" id="W5NAP4">
    <property type="interactions" value="10"/>
</dbReference>
<evidence type="ECO:0000256" key="1">
    <source>
        <dbReference type="ARBA" id="ARBA00004479"/>
    </source>
</evidence>
<keyword evidence="6" id="KW-0675">Receptor</keyword>
<evidence type="ECO:0000256" key="10">
    <source>
        <dbReference type="SAM" id="SignalP"/>
    </source>
</evidence>
<dbReference type="PROSITE" id="PS51534">
    <property type="entry name" value="SEFIR"/>
    <property type="match status" value="1"/>
</dbReference>
<accession>W5NAP4</accession>
<dbReference type="InterPro" id="IPR031951">
    <property type="entry name" value="IL17R_D_N"/>
</dbReference>
<keyword evidence="4 9" id="KW-1133">Transmembrane helix</keyword>
<evidence type="ECO:0000259" key="11">
    <source>
        <dbReference type="PROSITE" id="PS51534"/>
    </source>
</evidence>
<dbReference type="PANTHER" id="PTHR15583:SF17">
    <property type="entry name" value="INTERLEUKIN-17 RECEPTOR D ISOFORM X1"/>
    <property type="match status" value="1"/>
</dbReference>
<organism evidence="12 13">
    <name type="scientific">Lepisosteus oculatus</name>
    <name type="common">Spotted gar</name>
    <dbReference type="NCBI Taxonomy" id="7918"/>
    <lineage>
        <taxon>Eukaryota</taxon>
        <taxon>Metazoa</taxon>
        <taxon>Chordata</taxon>
        <taxon>Craniata</taxon>
        <taxon>Vertebrata</taxon>
        <taxon>Euteleostomi</taxon>
        <taxon>Actinopterygii</taxon>
        <taxon>Neopterygii</taxon>
        <taxon>Holostei</taxon>
        <taxon>Semionotiformes</taxon>
        <taxon>Lepisosteidae</taxon>
        <taxon>Lepisosteus</taxon>
    </lineage>
</organism>
<evidence type="ECO:0000256" key="4">
    <source>
        <dbReference type="ARBA" id="ARBA00022989"/>
    </source>
</evidence>
<evidence type="ECO:0000256" key="5">
    <source>
        <dbReference type="ARBA" id="ARBA00023136"/>
    </source>
</evidence>
<dbReference type="EMBL" id="AHAT01006725">
    <property type="status" value="NOT_ANNOTATED_CDS"/>
    <property type="molecule type" value="Genomic_DNA"/>
</dbReference>
<reference evidence="13" key="1">
    <citation type="submission" date="2011-12" db="EMBL/GenBank/DDBJ databases">
        <title>The Draft Genome of Lepisosteus oculatus.</title>
        <authorList>
            <consortium name="The Broad Institute Genome Assembly &amp; Analysis Group"/>
            <consortium name="Computational R&amp;D Group"/>
            <consortium name="and Sequencing Platform"/>
            <person name="Di Palma F."/>
            <person name="Alfoldi J."/>
            <person name="Johnson J."/>
            <person name="Berlin A."/>
            <person name="Gnerre S."/>
            <person name="Jaffe D."/>
            <person name="MacCallum I."/>
            <person name="Young S."/>
            <person name="Walker B.J."/>
            <person name="Lander E.S."/>
            <person name="Lindblad-Toh K."/>
        </authorList>
    </citation>
    <scope>NUCLEOTIDE SEQUENCE [LARGE SCALE GENOMIC DNA]</scope>
</reference>
<evidence type="ECO:0000256" key="3">
    <source>
        <dbReference type="ARBA" id="ARBA00022729"/>
    </source>
</evidence>
<dbReference type="Gene3D" id="3.40.50.11530">
    <property type="match status" value="1"/>
</dbReference>
<evidence type="ECO:0000256" key="6">
    <source>
        <dbReference type="ARBA" id="ARBA00023170"/>
    </source>
</evidence>
<feature type="signal peptide" evidence="10">
    <location>
        <begin position="1"/>
        <end position="20"/>
    </location>
</feature>
<dbReference type="AlphaFoldDB" id="W5NAP4"/>
<dbReference type="OMA" id="SMAWHCR"/>
<dbReference type="Bgee" id="ENSLOCG00000014378">
    <property type="expression patterns" value="Expressed in zone of skin and 13 other cell types or tissues"/>
</dbReference>
<dbReference type="Ensembl" id="ENSLOCT00000017735.1">
    <property type="protein sequence ID" value="ENSLOCP00000017703.1"/>
    <property type="gene ID" value="ENSLOCG00000014378.1"/>
</dbReference>
<comment type="subcellular location">
    <subcellularLocation>
        <location evidence="1">Membrane</location>
        <topology evidence="1">Single-pass type I membrane protein</topology>
    </subcellularLocation>
</comment>
<reference evidence="12" key="2">
    <citation type="submission" date="2025-08" db="UniProtKB">
        <authorList>
            <consortium name="Ensembl"/>
        </authorList>
    </citation>
    <scope>IDENTIFICATION</scope>
</reference>
<feature type="domain" description="SEFIR" evidence="11">
    <location>
        <begin position="386"/>
        <end position="538"/>
    </location>
</feature>
<dbReference type="InterPro" id="IPR039465">
    <property type="entry name" value="IL-17_rcpt-like"/>
</dbReference>
<feature type="chain" id="PRO_5004869087" description="Interleukin-17 receptor D" evidence="10">
    <location>
        <begin position="21"/>
        <end position="593"/>
    </location>
</feature>
<keyword evidence="2 9" id="KW-0812">Transmembrane</keyword>
<name>W5NAP4_LEPOC</name>
<evidence type="ECO:0000256" key="8">
    <source>
        <dbReference type="ARBA" id="ARBA00069308"/>
    </source>
</evidence>
<dbReference type="GO" id="GO:0016020">
    <property type="term" value="C:membrane"/>
    <property type="evidence" value="ECO:0007669"/>
    <property type="project" value="UniProtKB-SubCell"/>
</dbReference>
<dbReference type="Pfam" id="PF08357">
    <property type="entry name" value="SEFIR"/>
    <property type="match status" value="1"/>
</dbReference>
<sequence>MAQPLLWSPLLVLLMSGASAQDSPRVVSPQNCTLDCVIQGEPTCEFCRVSREELELQLGVSLPGIFGSCVPLPCHSLLGLHSPAACQHYVHAPHNITVEFMPDRDPAQDIVTVSWMPSQYGIAFLRGFQVSIRTLGGALVGCQLFLFQRNLSLEVTDTQRVYRSDPFPNLGLRSQYIVTVMALPVPEQWDNFKHEHILEKRVSLTCAEKIGLEQCHRDWYPRDITVTQEGNDIIVTFNLAPPSLGINRYFSWCSRGGTRNYTEIEVNSLENQTHHSFHLRGLDPGAKYSCEMAADMSDAVRKRFAFQVGHVQQAESSPATPSSESLFLVLLPVSAVIALTGSLVVLIDRRTRKRRVRKKAGVLAECVGSDRAGGITPSPLPCPRCPPQLLMCYSSADGPAHINAVVRLAAFLQQHMAIQVHLDLWESLRLAEEGVMSWHCRGVQESDFVLVVCSQGLGQLLQGREEEEEEEEGVWKGDVSTAVVSLIGEEIGRASLRGQSLSKYISATFEHSRELDIPGVLRLASHYLLPRDLPLLFSHLHGVELCGPGQRLHVQHVSEEGYLTVPAGAALCQAIAEAGGVQAAAGHTPDRRL</sequence>
<evidence type="ECO:0000313" key="13">
    <source>
        <dbReference type="Proteomes" id="UP000018468"/>
    </source>
</evidence>
<reference evidence="12" key="3">
    <citation type="submission" date="2025-09" db="UniProtKB">
        <authorList>
            <consortium name="Ensembl"/>
        </authorList>
    </citation>
    <scope>IDENTIFICATION</scope>
</reference>
<dbReference type="GeneTree" id="ENSGT00940000156669"/>
<protein>
    <recommendedName>
        <fullName evidence="8">Interleukin-17 receptor D</fullName>
    </recommendedName>
</protein>
<dbReference type="Proteomes" id="UP000018468">
    <property type="component" value="Linkage group LG1"/>
</dbReference>
<evidence type="ECO:0000256" key="7">
    <source>
        <dbReference type="ARBA" id="ARBA00023180"/>
    </source>
</evidence>
<dbReference type="Pfam" id="PF16742">
    <property type="entry name" value="IL17R_D_N"/>
    <property type="match status" value="1"/>
</dbReference>
<keyword evidence="13" id="KW-1185">Reference proteome</keyword>
<proteinExistence type="predicted"/>
<dbReference type="EMBL" id="AHAT01006726">
    <property type="status" value="NOT_ANNOTATED_CDS"/>
    <property type="molecule type" value="Genomic_DNA"/>
</dbReference>
<keyword evidence="5 9" id="KW-0472">Membrane</keyword>
<keyword evidence="7" id="KW-0325">Glycoprotein</keyword>
<dbReference type="InterPro" id="IPR013568">
    <property type="entry name" value="SEFIR_dom"/>
</dbReference>
<dbReference type="InParanoid" id="W5NAP4"/>
<keyword evidence="3 10" id="KW-0732">Signal</keyword>
<dbReference type="EMBL" id="AHAT01006727">
    <property type="status" value="NOT_ANNOTATED_CDS"/>
    <property type="molecule type" value="Genomic_DNA"/>
</dbReference>
<dbReference type="GO" id="GO:0030368">
    <property type="term" value="F:interleukin-17 receptor activity"/>
    <property type="evidence" value="ECO:0000318"/>
    <property type="project" value="GO_Central"/>
</dbReference>
<evidence type="ECO:0000256" key="2">
    <source>
        <dbReference type="ARBA" id="ARBA00022692"/>
    </source>
</evidence>